<comment type="caution">
    <text evidence="6">The sequence shown here is derived from an EMBL/GenBank/DDBJ whole genome shotgun (WGS) entry which is preliminary data.</text>
</comment>
<dbReference type="CDD" id="cd06262">
    <property type="entry name" value="metallo-hydrolase-like_MBL-fold"/>
    <property type="match status" value="1"/>
</dbReference>
<evidence type="ECO:0000256" key="3">
    <source>
        <dbReference type="ARBA" id="ARBA00022801"/>
    </source>
</evidence>
<keyword evidence="4" id="KW-0862">Zinc</keyword>
<keyword evidence="3" id="KW-0378">Hydrolase</keyword>
<protein>
    <submittedName>
        <fullName evidence="6">MBL fold metallo-hydrolase</fullName>
    </submittedName>
</protein>
<dbReference type="InterPro" id="IPR051453">
    <property type="entry name" value="MBL_Glyoxalase_II"/>
</dbReference>
<evidence type="ECO:0000256" key="1">
    <source>
        <dbReference type="ARBA" id="ARBA00001947"/>
    </source>
</evidence>
<evidence type="ECO:0000256" key="2">
    <source>
        <dbReference type="ARBA" id="ARBA00022723"/>
    </source>
</evidence>
<dbReference type="SMART" id="SM00849">
    <property type="entry name" value="Lactamase_B"/>
    <property type="match status" value="1"/>
</dbReference>
<dbReference type="InterPro" id="IPR036866">
    <property type="entry name" value="RibonucZ/Hydroxyglut_hydro"/>
</dbReference>
<dbReference type="PANTHER" id="PTHR46233:SF3">
    <property type="entry name" value="HYDROXYACYLGLUTATHIONE HYDROLASE GLOC"/>
    <property type="match status" value="1"/>
</dbReference>
<dbReference type="GO" id="GO:0016787">
    <property type="term" value="F:hydrolase activity"/>
    <property type="evidence" value="ECO:0007669"/>
    <property type="project" value="UniProtKB-KW"/>
</dbReference>
<dbReference type="AlphaFoldDB" id="A0A9W6D4Z6"/>
<evidence type="ECO:0000259" key="5">
    <source>
        <dbReference type="SMART" id="SM00849"/>
    </source>
</evidence>
<dbReference type="EMBL" id="BSDR01000001">
    <property type="protein sequence ID" value="GLI34240.1"/>
    <property type="molecule type" value="Genomic_DNA"/>
</dbReference>
<accession>A0A9W6D4Z6</accession>
<organism evidence="6 7">
    <name type="scientific">Desulforhabdus amnigena</name>
    <dbReference type="NCBI Taxonomy" id="40218"/>
    <lineage>
        <taxon>Bacteria</taxon>
        <taxon>Pseudomonadati</taxon>
        <taxon>Thermodesulfobacteriota</taxon>
        <taxon>Syntrophobacteria</taxon>
        <taxon>Syntrophobacterales</taxon>
        <taxon>Syntrophobacteraceae</taxon>
        <taxon>Desulforhabdus</taxon>
    </lineage>
</organism>
<evidence type="ECO:0000313" key="6">
    <source>
        <dbReference type="EMBL" id="GLI34240.1"/>
    </source>
</evidence>
<reference evidence="6" key="1">
    <citation type="submission" date="2022-12" db="EMBL/GenBank/DDBJ databases">
        <title>Reference genome sequencing for broad-spectrum identification of bacterial and archaeal isolates by mass spectrometry.</title>
        <authorList>
            <person name="Sekiguchi Y."/>
            <person name="Tourlousse D.M."/>
        </authorList>
    </citation>
    <scope>NUCLEOTIDE SEQUENCE</scope>
    <source>
        <strain evidence="6">ASRB1</strain>
    </source>
</reference>
<dbReference type="SUPFAM" id="SSF56281">
    <property type="entry name" value="Metallo-hydrolase/oxidoreductase"/>
    <property type="match status" value="1"/>
</dbReference>
<proteinExistence type="predicted"/>
<name>A0A9W6D4Z6_9BACT</name>
<evidence type="ECO:0000313" key="7">
    <source>
        <dbReference type="Proteomes" id="UP001144372"/>
    </source>
</evidence>
<dbReference type="Pfam" id="PF00753">
    <property type="entry name" value="Lactamase_B"/>
    <property type="match status" value="1"/>
</dbReference>
<dbReference type="InterPro" id="IPR001279">
    <property type="entry name" value="Metallo-B-lactamas"/>
</dbReference>
<keyword evidence="7" id="KW-1185">Reference proteome</keyword>
<sequence>MILEHFTVGMLQTNCYLVGDEASRTAVVIDPGGDSDRIVCRIRELDLNLAAILNTHAHFDHVMDAWTLKSKLGGDIYLHPKDEPLLKDKMVGMGAVSRSAAGVSALKVDRSLREGDLLTFGSMRFNVLETPGHSPGHVSFHLSDADIIFVGDTLFAGSIGRTDFIGGSYDQLIRSVREKIFTLREKTVVYPGHGPQTTVEYEKRTNPFFV</sequence>
<dbReference type="RefSeq" id="WP_281793498.1">
    <property type="nucleotide sequence ID" value="NZ_BSDR01000001.1"/>
</dbReference>
<gene>
    <name evidence="6" type="ORF">DAMNIGENAA_16730</name>
</gene>
<dbReference type="PANTHER" id="PTHR46233">
    <property type="entry name" value="HYDROXYACYLGLUTATHIONE HYDROLASE GLOC"/>
    <property type="match status" value="1"/>
</dbReference>
<keyword evidence="2" id="KW-0479">Metal-binding</keyword>
<evidence type="ECO:0000256" key="4">
    <source>
        <dbReference type="ARBA" id="ARBA00022833"/>
    </source>
</evidence>
<comment type="cofactor">
    <cofactor evidence="1">
        <name>Zn(2+)</name>
        <dbReference type="ChEBI" id="CHEBI:29105"/>
    </cofactor>
</comment>
<dbReference type="GO" id="GO:0046872">
    <property type="term" value="F:metal ion binding"/>
    <property type="evidence" value="ECO:0007669"/>
    <property type="project" value="UniProtKB-KW"/>
</dbReference>
<feature type="domain" description="Metallo-beta-lactamase" evidence="5">
    <location>
        <begin position="12"/>
        <end position="193"/>
    </location>
</feature>
<dbReference type="Gene3D" id="3.60.15.10">
    <property type="entry name" value="Ribonuclease Z/Hydroxyacylglutathione hydrolase-like"/>
    <property type="match status" value="1"/>
</dbReference>
<dbReference type="Proteomes" id="UP001144372">
    <property type="component" value="Unassembled WGS sequence"/>
</dbReference>